<dbReference type="Pfam" id="PF01455">
    <property type="entry name" value="HupF_HypC"/>
    <property type="match status" value="1"/>
</dbReference>
<dbReference type="GO" id="GO:0051604">
    <property type="term" value="P:protein maturation"/>
    <property type="evidence" value="ECO:0007669"/>
    <property type="project" value="TreeGrafter"/>
</dbReference>
<dbReference type="PANTHER" id="PTHR35177">
    <property type="entry name" value="HYDROGENASE MATURATION FACTOR HYBG"/>
    <property type="match status" value="1"/>
</dbReference>
<sequence length="64" mass="7100">DKEAEAEIGGIARRISLWLTPEAKVGDYVLVHTGYAINILDQEEAKETLKLLREIAEFAEEGEG</sequence>
<reference evidence="2" key="1">
    <citation type="journal article" date="2014" name="Front. Microbiol.">
        <title>High frequency of phylogenetically diverse reductive dehalogenase-homologous genes in deep subseafloor sedimentary metagenomes.</title>
        <authorList>
            <person name="Kawai M."/>
            <person name="Futagami T."/>
            <person name="Toyoda A."/>
            <person name="Takaki Y."/>
            <person name="Nishi S."/>
            <person name="Hori S."/>
            <person name="Arai W."/>
            <person name="Tsubouchi T."/>
            <person name="Morono Y."/>
            <person name="Uchiyama I."/>
            <person name="Ito T."/>
            <person name="Fujiyama A."/>
            <person name="Inagaki F."/>
            <person name="Takami H."/>
        </authorList>
    </citation>
    <scope>NUCLEOTIDE SEQUENCE</scope>
    <source>
        <strain evidence="2">Expedition CK06-06</strain>
    </source>
</reference>
<accession>X1EYR7</accession>
<comment type="similarity">
    <text evidence="1">Belongs to the HupF/HypC family.</text>
</comment>
<dbReference type="Gene3D" id="2.30.30.140">
    <property type="match status" value="1"/>
</dbReference>
<name>X1EYR7_9ZZZZ</name>
<protein>
    <recommendedName>
        <fullName evidence="3">Hydrogenase assembly chaperone hypC/hupF</fullName>
    </recommendedName>
</protein>
<gene>
    <name evidence="2" type="ORF">S03H2_20520</name>
</gene>
<comment type="caution">
    <text evidence="2">The sequence shown here is derived from an EMBL/GenBank/DDBJ whole genome shotgun (WGS) entry which is preliminary data.</text>
</comment>
<dbReference type="NCBIfam" id="TIGR00074">
    <property type="entry name" value="hypC_hupF"/>
    <property type="match status" value="1"/>
</dbReference>
<proteinExistence type="inferred from homology"/>
<dbReference type="AlphaFoldDB" id="X1EYR7"/>
<dbReference type="PANTHER" id="PTHR35177:SF2">
    <property type="entry name" value="HYDROGENASE MATURATION FACTOR HYBG"/>
    <property type="match status" value="1"/>
</dbReference>
<feature type="non-terminal residue" evidence="2">
    <location>
        <position position="1"/>
    </location>
</feature>
<evidence type="ECO:0000256" key="1">
    <source>
        <dbReference type="ARBA" id="ARBA00006018"/>
    </source>
</evidence>
<evidence type="ECO:0000313" key="2">
    <source>
        <dbReference type="EMBL" id="GAH37727.1"/>
    </source>
</evidence>
<dbReference type="GO" id="GO:1902670">
    <property type="term" value="F:carbon dioxide binding"/>
    <property type="evidence" value="ECO:0007669"/>
    <property type="project" value="TreeGrafter"/>
</dbReference>
<dbReference type="InterPro" id="IPR001109">
    <property type="entry name" value="Hydrogenase_HupF/HypC"/>
</dbReference>
<dbReference type="PRINTS" id="PR00445">
    <property type="entry name" value="HUPFHYPC"/>
</dbReference>
<dbReference type="GO" id="GO:0005506">
    <property type="term" value="F:iron ion binding"/>
    <property type="evidence" value="ECO:0007669"/>
    <property type="project" value="TreeGrafter"/>
</dbReference>
<dbReference type="EMBL" id="BARU01010821">
    <property type="protein sequence ID" value="GAH37727.1"/>
    <property type="molecule type" value="Genomic_DNA"/>
</dbReference>
<organism evidence="2">
    <name type="scientific">marine sediment metagenome</name>
    <dbReference type="NCBI Taxonomy" id="412755"/>
    <lineage>
        <taxon>unclassified sequences</taxon>
        <taxon>metagenomes</taxon>
        <taxon>ecological metagenomes</taxon>
    </lineage>
</organism>
<evidence type="ECO:0008006" key="3">
    <source>
        <dbReference type="Google" id="ProtNLM"/>
    </source>
</evidence>
<dbReference type="SUPFAM" id="SSF159127">
    <property type="entry name" value="HupF/HypC-like"/>
    <property type="match status" value="1"/>
</dbReference>